<gene>
    <name evidence="3" type="ORF">AERYTH_03705</name>
</gene>
<keyword evidence="4" id="KW-1185">Reference proteome</keyword>
<feature type="region of interest" description="Disordered" evidence="1">
    <location>
        <begin position="1"/>
        <end position="28"/>
    </location>
</feature>
<dbReference type="STRING" id="2041.AERYTH_03705"/>
<sequence length="238" mass="26690">MRGRSPQQATSTAPAPAGGLNDQPPGLVLPSSLRLPADVEEALRELLWQDVVLGRTEVEDLLEVREDELDELDVTPEQTTEAFRHLVRARREQQAAWTDDVTRTPLRAAFDDLETAGVLARPDFTCCASCASDEIGAERDDSRRWRGYVYFHQQDTETLLETRQTYVGYGVFLSAHLPRDAWEALDSAQQDATYAELVTTLVRDDVLPVLERHGIRASWDGDTGTRILLEDVDHYVAV</sequence>
<dbReference type="PATRIC" id="fig|2041.4.peg.774"/>
<dbReference type="InterPro" id="IPR054186">
    <property type="entry name" value="DUF6891"/>
</dbReference>
<reference evidence="3 4" key="1">
    <citation type="journal article" date="1991" name="Int. J. Syst. Bacteriol.">
        <title>Description of the erythromycin-producing bacterium Arthrobacter sp. strain NRRL B-3381 as Aeromicrobium erythreum gen. nov., sp. nov.</title>
        <authorList>
            <person name="Miller E.S."/>
            <person name="Woese C.R."/>
            <person name="Brenner S."/>
        </authorList>
    </citation>
    <scope>NUCLEOTIDE SEQUENCE [LARGE SCALE GENOMIC DNA]</scope>
    <source>
        <strain evidence="3 4">AR18</strain>
    </source>
</reference>
<dbReference type="Pfam" id="PF21831">
    <property type="entry name" value="DUF6891"/>
    <property type="match status" value="1"/>
</dbReference>
<evidence type="ECO:0000313" key="4">
    <source>
        <dbReference type="Proteomes" id="UP000067689"/>
    </source>
</evidence>
<dbReference type="AlphaFoldDB" id="A0A0U4C6R6"/>
<proteinExistence type="predicted"/>
<evidence type="ECO:0000313" key="3">
    <source>
        <dbReference type="EMBL" id="ALX03867.1"/>
    </source>
</evidence>
<organism evidence="3 4">
    <name type="scientific">Aeromicrobium erythreum</name>
    <dbReference type="NCBI Taxonomy" id="2041"/>
    <lineage>
        <taxon>Bacteria</taxon>
        <taxon>Bacillati</taxon>
        <taxon>Actinomycetota</taxon>
        <taxon>Actinomycetes</taxon>
        <taxon>Propionibacteriales</taxon>
        <taxon>Nocardioidaceae</taxon>
        <taxon>Aeromicrobium</taxon>
    </lineage>
</organism>
<evidence type="ECO:0000259" key="2">
    <source>
        <dbReference type="Pfam" id="PF21831"/>
    </source>
</evidence>
<protein>
    <recommendedName>
        <fullName evidence="2">DUF6891 domain-containing protein</fullName>
    </recommendedName>
</protein>
<dbReference type="EMBL" id="CP011502">
    <property type="protein sequence ID" value="ALX03867.1"/>
    <property type="molecule type" value="Genomic_DNA"/>
</dbReference>
<feature type="domain" description="DUF6891" evidence="2">
    <location>
        <begin position="38"/>
        <end position="232"/>
    </location>
</feature>
<dbReference type="Proteomes" id="UP000067689">
    <property type="component" value="Chromosome"/>
</dbReference>
<dbReference type="KEGG" id="aer:AERYTH_03705"/>
<evidence type="ECO:0000256" key="1">
    <source>
        <dbReference type="SAM" id="MobiDB-lite"/>
    </source>
</evidence>
<name>A0A0U4C6R6_9ACTN</name>
<feature type="compositionally biased region" description="Low complexity" evidence="1">
    <location>
        <begin position="1"/>
        <end position="19"/>
    </location>
</feature>
<accession>A0A0U4C6R6</accession>